<dbReference type="GO" id="GO:0015934">
    <property type="term" value="C:large ribosomal subunit"/>
    <property type="evidence" value="ECO:0007669"/>
    <property type="project" value="TreeGrafter"/>
</dbReference>
<evidence type="ECO:0000256" key="2">
    <source>
        <dbReference type="ARBA" id="ARBA00022980"/>
    </source>
</evidence>
<dbReference type="InterPro" id="IPR001706">
    <property type="entry name" value="Ribosomal_bL35"/>
</dbReference>
<evidence type="ECO:0000256" key="4">
    <source>
        <dbReference type="RuleBase" id="RU000568"/>
    </source>
</evidence>
<dbReference type="Gene3D" id="4.10.410.60">
    <property type="match status" value="1"/>
</dbReference>
<dbReference type="SUPFAM" id="SSF143034">
    <property type="entry name" value="L35p-like"/>
    <property type="match status" value="1"/>
</dbReference>
<keyword evidence="3 4" id="KW-0687">Ribonucleoprotein</keyword>
<dbReference type="InterPro" id="IPR021137">
    <property type="entry name" value="Ribosomal_bL35-like"/>
</dbReference>
<accession>A0AA88DUL5</accession>
<protein>
    <recommendedName>
        <fullName evidence="4">50S ribosomal protein L35</fullName>
    </recommendedName>
</protein>
<comment type="caution">
    <text evidence="5">The sequence shown here is derived from an EMBL/GenBank/DDBJ whole genome shotgun (WGS) entry which is preliminary data.</text>
</comment>
<dbReference type="InterPro" id="IPR037229">
    <property type="entry name" value="Ribosomal_bL35_sf"/>
</dbReference>
<dbReference type="NCBIfam" id="TIGR00001">
    <property type="entry name" value="rpmI_bact"/>
    <property type="match status" value="1"/>
</dbReference>
<dbReference type="PANTHER" id="PTHR33343">
    <property type="entry name" value="54S RIBOSOMAL PROTEIN BL35M"/>
    <property type="match status" value="1"/>
</dbReference>
<dbReference type="AlphaFoldDB" id="A0AA88DUL5"/>
<dbReference type="PRINTS" id="PR00064">
    <property type="entry name" value="RIBOSOMALL35"/>
</dbReference>
<dbReference type="GO" id="GO:0006412">
    <property type="term" value="P:translation"/>
    <property type="evidence" value="ECO:0007669"/>
    <property type="project" value="InterPro"/>
</dbReference>
<dbReference type="PROSITE" id="PS00936">
    <property type="entry name" value="RIBOSOMAL_L35"/>
    <property type="match status" value="1"/>
</dbReference>
<reference evidence="5" key="1">
    <citation type="submission" date="2023-07" db="EMBL/GenBank/DDBJ databases">
        <title>draft genome sequence of fig (Ficus carica).</title>
        <authorList>
            <person name="Takahashi T."/>
            <person name="Nishimura K."/>
        </authorList>
    </citation>
    <scope>NUCLEOTIDE SEQUENCE</scope>
</reference>
<keyword evidence="2 4" id="KW-0689">Ribosomal protein</keyword>
<sequence>MASSSMAVSLSLSNSPFCPRRTPPPRRSVHLAPLSSMAASLKLSSSHCISSFGLAVLPRKLSSISSSPSGSSRTRSLTIVSAKGYKMKTHKASAKRFRVTGTGKIVRRRAGKQHLLYKKNNKRKLRLSKMVGFF</sequence>
<keyword evidence="6" id="KW-1185">Reference proteome</keyword>
<dbReference type="Proteomes" id="UP001187192">
    <property type="component" value="Unassembled WGS sequence"/>
</dbReference>
<dbReference type="FunFam" id="4.10.410.60:FF:000001">
    <property type="entry name" value="50S ribosomal protein L35"/>
    <property type="match status" value="1"/>
</dbReference>
<dbReference type="EMBL" id="BTGU01000114">
    <property type="protein sequence ID" value="GMN61591.1"/>
    <property type="molecule type" value="Genomic_DNA"/>
</dbReference>
<dbReference type="InterPro" id="IPR018265">
    <property type="entry name" value="Ribosomal_bL35_CS"/>
</dbReference>
<dbReference type="PANTHER" id="PTHR33343:SF1">
    <property type="entry name" value="LARGE RIBOSOMAL SUBUNIT PROTEIN BL35M"/>
    <property type="match status" value="1"/>
</dbReference>
<evidence type="ECO:0000256" key="1">
    <source>
        <dbReference type="ARBA" id="ARBA00006598"/>
    </source>
</evidence>
<dbReference type="GO" id="GO:0003735">
    <property type="term" value="F:structural constituent of ribosome"/>
    <property type="evidence" value="ECO:0007669"/>
    <property type="project" value="InterPro"/>
</dbReference>
<dbReference type="Pfam" id="PF01632">
    <property type="entry name" value="Ribosomal_L35p"/>
    <property type="match status" value="1"/>
</dbReference>
<evidence type="ECO:0000313" key="6">
    <source>
        <dbReference type="Proteomes" id="UP001187192"/>
    </source>
</evidence>
<gene>
    <name evidence="5" type="ORF">TIFTF001_030679</name>
</gene>
<evidence type="ECO:0000256" key="3">
    <source>
        <dbReference type="ARBA" id="ARBA00023274"/>
    </source>
</evidence>
<evidence type="ECO:0000313" key="5">
    <source>
        <dbReference type="EMBL" id="GMN61591.1"/>
    </source>
</evidence>
<organism evidence="5 6">
    <name type="scientific">Ficus carica</name>
    <name type="common">Common fig</name>
    <dbReference type="NCBI Taxonomy" id="3494"/>
    <lineage>
        <taxon>Eukaryota</taxon>
        <taxon>Viridiplantae</taxon>
        <taxon>Streptophyta</taxon>
        <taxon>Embryophyta</taxon>
        <taxon>Tracheophyta</taxon>
        <taxon>Spermatophyta</taxon>
        <taxon>Magnoliopsida</taxon>
        <taxon>eudicotyledons</taxon>
        <taxon>Gunneridae</taxon>
        <taxon>Pentapetalae</taxon>
        <taxon>rosids</taxon>
        <taxon>fabids</taxon>
        <taxon>Rosales</taxon>
        <taxon>Moraceae</taxon>
        <taxon>Ficeae</taxon>
        <taxon>Ficus</taxon>
    </lineage>
</organism>
<comment type="similarity">
    <text evidence="1 4">Belongs to the bacterial ribosomal protein bL35 family.</text>
</comment>
<name>A0AA88DUL5_FICCA</name>
<proteinExistence type="inferred from homology"/>